<dbReference type="GO" id="GO:0005840">
    <property type="term" value="C:ribosome"/>
    <property type="evidence" value="ECO:0007669"/>
    <property type="project" value="UniProtKB-KW"/>
</dbReference>
<dbReference type="GO" id="GO:1990904">
    <property type="term" value="C:ribonucleoprotein complex"/>
    <property type="evidence" value="ECO:0007669"/>
    <property type="project" value="UniProtKB-KW"/>
</dbReference>
<dbReference type="PROSITE" id="PS00578">
    <property type="entry name" value="RIBOSOMAL_S6E"/>
    <property type="match status" value="1"/>
</dbReference>
<evidence type="ECO:0000256" key="4">
    <source>
        <dbReference type="HAMAP-Rule" id="MF_00512"/>
    </source>
</evidence>
<accession>A0A523BHG8</accession>
<organism evidence="5 6">
    <name type="scientific">Thermoproteota archaeon</name>
    <dbReference type="NCBI Taxonomy" id="2056631"/>
    <lineage>
        <taxon>Archaea</taxon>
        <taxon>Thermoproteota</taxon>
    </lineage>
</organism>
<dbReference type="GO" id="GO:0003735">
    <property type="term" value="F:structural constituent of ribosome"/>
    <property type="evidence" value="ECO:0007669"/>
    <property type="project" value="InterPro"/>
</dbReference>
<comment type="caution">
    <text evidence="5">The sequence shown here is derived from an EMBL/GenBank/DDBJ whole genome shotgun (WGS) entry which is preliminary data.</text>
</comment>
<dbReference type="NCBIfam" id="NF003294">
    <property type="entry name" value="PRK04290.1-3"/>
    <property type="match status" value="1"/>
</dbReference>
<dbReference type="InterPro" id="IPR001377">
    <property type="entry name" value="Ribosomal_eS6"/>
</dbReference>
<proteinExistence type="inferred from homology"/>
<dbReference type="HAMAP" id="MF_00512">
    <property type="entry name" value="Ribosomal_eS6"/>
    <property type="match status" value="1"/>
</dbReference>
<sequence>MVEFKLVISNPEDGTSKTAVVKNELAHAFIGLKIGDSIDGTPFGYPNKKLVITGGSDKSGIPMRPDIQGGGKKYVLLAGPPGYHPKRKGERRKKLVRGNTITEDIVQINLVIKEEKNEREQTARV</sequence>
<dbReference type="SMART" id="SM01405">
    <property type="entry name" value="Ribosomal_S6e"/>
    <property type="match status" value="1"/>
</dbReference>
<dbReference type="EMBL" id="QNVI01000008">
    <property type="protein sequence ID" value="TDA40373.1"/>
    <property type="molecule type" value="Genomic_DNA"/>
</dbReference>
<name>A0A523BHG8_9CREN</name>
<evidence type="ECO:0000313" key="6">
    <source>
        <dbReference type="Proteomes" id="UP000317265"/>
    </source>
</evidence>
<dbReference type="InterPro" id="IPR020924">
    <property type="entry name" value="Ribosomal_eS6_arc"/>
</dbReference>
<gene>
    <name evidence="4" type="primary">rps6e</name>
    <name evidence="5" type="ORF">DSO09_00725</name>
</gene>
<evidence type="ECO:0000256" key="1">
    <source>
        <dbReference type="ARBA" id="ARBA00009312"/>
    </source>
</evidence>
<evidence type="ECO:0000256" key="2">
    <source>
        <dbReference type="ARBA" id="ARBA00022980"/>
    </source>
</evidence>
<keyword evidence="3 4" id="KW-0687">Ribonucleoprotein</keyword>
<comment type="similarity">
    <text evidence="1 4">Belongs to the eukaryotic ribosomal protein eS6 family.</text>
</comment>
<evidence type="ECO:0000313" key="5">
    <source>
        <dbReference type="EMBL" id="TDA40373.1"/>
    </source>
</evidence>
<reference evidence="5 6" key="1">
    <citation type="journal article" date="2019" name="Nat. Microbiol.">
        <title>Expanding anaerobic alkane metabolism in the domain of Archaea.</title>
        <authorList>
            <person name="Wang Y."/>
            <person name="Wegener G."/>
            <person name="Hou J."/>
            <person name="Wang F."/>
            <person name="Xiao X."/>
        </authorList>
    </citation>
    <scope>NUCLEOTIDE SEQUENCE [LARGE SCALE GENOMIC DNA]</scope>
    <source>
        <strain evidence="5">WYZ-LMO11</strain>
    </source>
</reference>
<dbReference type="AlphaFoldDB" id="A0A523BHG8"/>
<keyword evidence="2 4" id="KW-0689">Ribosomal protein</keyword>
<protein>
    <recommendedName>
        <fullName evidence="4">Small ribosomal subunit protein eS6</fullName>
    </recommendedName>
</protein>
<dbReference type="InterPro" id="IPR018282">
    <property type="entry name" value="Ribosomal_eS6_CS"/>
</dbReference>
<evidence type="ECO:0000256" key="3">
    <source>
        <dbReference type="ARBA" id="ARBA00023274"/>
    </source>
</evidence>
<dbReference type="Proteomes" id="UP000317265">
    <property type="component" value="Unassembled WGS sequence"/>
</dbReference>
<dbReference type="Pfam" id="PF01092">
    <property type="entry name" value="Ribosomal_S6e"/>
    <property type="match status" value="1"/>
</dbReference>
<dbReference type="GO" id="GO:0006412">
    <property type="term" value="P:translation"/>
    <property type="evidence" value="ECO:0007669"/>
    <property type="project" value="UniProtKB-UniRule"/>
</dbReference>
<dbReference type="PANTHER" id="PTHR11502">
    <property type="entry name" value="40S RIBOSOMAL PROTEIN S6"/>
    <property type="match status" value="1"/>
</dbReference>